<dbReference type="EMBL" id="CP024985">
    <property type="protein sequence ID" value="ATZ23065.1"/>
    <property type="molecule type" value="Genomic_DNA"/>
</dbReference>
<dbReference type="Pfam" id="PF13455">
    <property type="entry name" value="MUG113"/>
    <property type="match status" value="1"/>
</dbReference>
<protein>
    <submittedName>
        <fullName evidence="1">T5orf172 domain protein</fullName>
    </submittedName>
</protein>
<dbReference type="KEGG" id="slx:SLAV_05800"/>
<dbReference type="Proteomes" id="UP000231791">
    <property type="component" value="Chromosome"/>
</dbReference>
<reference evidence="1 2" key="1">
    <citation type="submission" date="2017-11" db="EMBL/GenBank/DDBJ databases">
        <title>Complete genome sequence of Streptomyces lavendulae subsp. lavendulae CCM 3239 (formerly 'Streptomyces aureofaciens CCM 3239'), the producer of the angucycline-type antibiotic auricin.</title>
        <authorList>
            <person name="Busche T."/>
            <person name="Novakova R."/>
            <person name="Al'Dilaimi A."/>
            <person name="Homerova D."/>
            <person name="Feckova L."/>
            <person name="Rezuchova B."/>
            <person name="Mingyar E."/>
            <person name="Csolleiova D."/>
            <person name="Bekeova C."/>
            <person name="Winkler A."/>
            <person name="Sevcikova B."/>
            <person name="Kalinowski J."/>
            <person name="Kormanec J."/>
            <person name="Ruckert C."/>
        </authorList>
    </citation>
    <scope>NUCLEOTIDE SEQUENCE [LARGE SCALE GENOMIC DNA]</scope>
    <source>
        <strain evidence="1 2">CCM 3239</strain>
    </source>
</reference>
<accession>A0A2K8PBQ2</accession>
<dbReference type="InterPro" id="IPR018306">
    <property type="entry name" value="Phage_T5_Orf172_DNA-bd"/>
</dbReference>
<dbReference type="SMART" id="SM00974">
    <property type="entry name" value="T5orf172"/>
    <property type="match status" value="1"/>
</dbReference>
<evidence type="ECO:0000313" key="2">
    <source>
        <dbReference type="Proteomes" id="UP000231791"/>
    </source>
</evidence>
<name>A0A2K8PBQ2_STRLA</name>
<gene>
    <name evidence="1" type="ORF">SLAV_05800</name>
</gene>
<proteinExistence type="predicted"/>
<evidence type="ECO:0000313" key="1">
    <source>
        <dbReference type="EMBL" id="ATZ23065.1"/>
    </source>
</evidence>
<dbReference type="AlphaFoldDB" id="A0A2K8PBQ2"/>
<keyword evidence="2" id="KW-1185">Reference proteome</keyword>
<organism evidence="1 2">
    <name type="scientific">Streptomyces lavendulae subsp. lavendulae</name>
    <dbReference type="NCBI Taxonomy" id="58340"/>
    <lineage>
        <taxon>Bacteria</taxon>
        <taxon>Bacillati</taxon>
        <taxon>Actinomycetota</taxon>
        <taxon>Actinomycetes</taxon>
        <taxon>Kitasatosporales</taxon>
        <taxon>Streptomycetaceae</taxon>
        <taxon>Streptomyces</taxon>
    </lineage>
</organism>
<sequence length="564" mass="62096">MLAGAIGCLSATERDLLRNRTQQDRFQDACILTFLNRALDFRQGYRVGSCVPDVQAVHGTFGPLPWWNVIVQTEEETEAARAALGEGVLPIGFERDPGHAHRLLLVCRKPRTESLGMRAHFTFDLENPAHACELLLLARRSGVPIDLYAHSRNDQDEWEVESTHLGTLYAPIGQELADLITEAATDALNRAFPGARDCDHDRYEGVEVLAEALRLLPPAQVEHFSSGRRITASSHRDIEGGIVALSTDPPVTLSGFSRGICKVQQAGDSHGPRTRTLLPPPRTTGFVYVQRNPAFPSMLKIGYSDRLAEDRAKELSRTSVPFPFEVLFRAISSRPEDVERSVHRLLTAQRVSAEREFFNVDLETAIEAIRHCQGEATGITTWEPIPVIHRLRAGDRVVLPLKGGQLFTLTAYPHLLSSSADVLDFWQAHADGDLLEIHATRDPGHVAGISDNDPGADEDPVPFLDRDGTAQNGMLLGRERMVAGDRLIWFSDEKGPADARGVVFEADAFCQVTYRTSAPKQGPLGIPLLLNHLDRDIPDSLGAHIRDVLALDPPGLGSPQPSRR</sequence>